<proteinExistence type="inferred from homology"/>
<reference evidence="7 8" key="1">
    <citation type="submission" date="2013-07" db="EMBL/GenBank/DDBJ databases">
        <title>Sulfurimonas hongkongensis AST-10 Genome Sequencing.</title>
        <authorList>
            <person name="Cai L."/>
            <person name="Zhang T."/>
        </authorList>
    </citation>
    <scope>NUCLEOTIDE SEQUENCE [LARGE SCALE GENOMIC DNA]</scope>
    <source>
        <strain evidence="7 8">AST-10</strain>
    </source>
</reference>
<dbReference type="PATRIC" id="fig|1172190.3.peg.404"/>
<dbReference type="InterPro" id="IPR004089">
    <property type="entry name" value="MCPsignal_dom"/>
</dbReference>
<comment type="caution">
    <text evidence="7">The sequence shown here is derived from an EMBL/GenBank/DDBJ whole genome shotgun (WGS) entry which is preliminary data.</text>
</comment>
<feature type="transmembrane region" description="Helical" evidence="4">
    <location>
        <begin position="303"/>
        <end position="325"/>
    </location>
</feature>
<dbReference type="Gene3D" id="6.10.340.10">
    <property type="match status" value="1"/>
</dbReference>
<evidence type="ECO:0000313" key="7">
    <source>
        <dbReference type="EMBL" id="EQB40615.1"/>
    </source>
</evidence>
<dbReference type="InterPro" id="IPR003660">
    <property type="entry name" value="HAMP_dom"/>
</dbReference>
<dbReference type="GO" id="GO:0004888">
    <property type="term" value="F:transmembrane signaling receptor activity"/>
    <property type="evidence" value="ECO:0007669"/>
    <property type="project" value="InterPro"/>
</dbReference>
<dbReference type="CDD" id="cd06225">
    <property type="entry name" value="HAMP"/>
    <property type="match status" value="1"/>
</dbReference>
<dbReference type="Proteomes" id="UP000015520">
    <property type="component" value="Unassembled WGS sequence"/>
</dbReference>
<dbReference type="PANTHER" id="PTHR32089">
    <property type="entry name" value="METHYL-ACCEPTING CHEMOTAXIS PROTEIN MCPB"/>
    <property type="match status" value="1"/>
</dbReference>
<dbReference type="EMBL" id="AUPZ01000002">
    <property type="protein sequence ID" value="EQB40615.1"/>
    <property type="molecule type" value="Genomic_DNA"/>
</dbReference>
<dbReference type="InterPro" id="IPR004090">
    <property type="entry name" value="Chemotax_Me-accpt_rcpt"/>
</dbReference>
<comment type="similarity">
    <text evidence="2">Belongs to the methyl-accepting chemotaxis (MCP) protein family.</text>
</comment>
<gene>
    <name evidence="7" type="ORF">M947_02070</name>
</gene>
<dbReference type="Pfam" id="PF00015">
    <property type="entry name" value="MCPsignal"/>
    <property type="match status" value="1"/>
</dbReference>
<keyword evidence="8" id="KW-1185">Reference proteome</keyword>
<protein>
    <submittedName>
        <fullName evidence="7">Methyl-accepting chemotaxis protein</fullName>
    </submittedName>
</protein>
<keyword evidence="4" id="KW-0472">Membrane</keyword>
<evidence type="ECO:0000256" key="4">
    <source>
        <dbReference type="SAM" id="Phobius"/>
    </source>
</evidence>
<name>T0JHM2_9BACT</name>
<keyword evidence="1 3" id="KW-0807">Transducer</keyword>
<evidence type="ECO:0000256" key="2">
    <source>
        <dbReference type="ARBA" id="ARBA00029447"/>
    </source>
</evidence>
<organism evidence="7 8">
    <name type="scientific">Sulfurimonas hongkongensis</name>
    <dbReference type="NCBI Taxonomy" id="1172190"/>
    <lineage>
        <taxon>Bacteria</taxon>
        <taxon>Pseudomonadati</taxon>
        <taxon>Campylobacterota</taxon>
        <taxon>Epsilonproteobacteria</taxon>
        <taxon>Campylobacterales</taxon>
        <taxon>Sulfurimonadaceae</taxon>
        <taxon>Sulfurimonas</taxon>
    </lineage>
</organism>
<feature type="transmembrane region" description="Helical" evidence="4">
    <location>
        <begin position="12"/>
        <end position="32"/>
    </location>
</feature>
<dbReference type="SMART" id="SM00283">
    <property type="entry name" value="MA"/>
    <property type="match status" value="1"/>
</dbReference>
<feature type="domain" description="HAMP" evidence="6">
    <location>
        <begin position="328"/>
        <end position="382"/>
    </location>
</feature>
<evidence type="ECO:0000259" key="6">
    <source>
        <dbReference type="PROSITE" id="PS50885"/>
    </source>
</evidence>
<feature type="domain" description="Methyl-accepting transducer" evidence="5">
    <location>
        <begin position="387"/>
        <end position="623"/>
    </location>
</feature>
<evidence type="ECO:0000313" key="8">
    <source>
        <dbReference type="Proteomes" id="UP000015520"/>
    </source>
</evidence>
<dbReference type="OrthoDB" id="5348717at2"/>
<dbReference type="eggNOG" id="COG0840">
    <property type="taxonomic scope" value="Bacteria"/>
</dbReference>
<dbReference type="PANTHER" id="PTHR32089:SF114">
    <property type="entry name" value="METHYL-ACCEPTING CHEMOTAXIS PROTEIN MCPB"/>
    <property type="match status" value="1"/>
</dbReference>
<evidence type="ECO:0000256" key="3">
    <source>
        <dbReference type="PROSITE-ProRule" id="PRU00284"/>
    </source>
</evidence>
<accession>T0JHM2</accession>
<dbReference type="GO" id="GO:0006935">
    <property type="term" value="P:chemotaxis"/>
    <property type="evidence" value="ECO:0007669"/>
    <property type="project" value="InterPro"/>
</dbReference>
<dbReference type="SUPFAM" id="SSF58104">
    <property type="entry name" value="Methyl-accepting chemotaxis protein (MCP) signaling domain"/>
    <property type="match status" value="1"/>
</dbReference>
<keyword evidence="4" id="KW-0812">Transmembrane</keyword>
<dbReference type="SMART" id="SM00304">
    <property type="entry name" value="HAMP"/>
    <property type="match status" value="1"/>
</dbReference>
<dbReference type="AlphaFoldDB" id="T0JHM2"/>
<dbReference type="PROSITE" id="PS50885">
    <property type="entry name" value="HAMP"/>
    <property type="match status" value="1"/>
</dbReference>
<keyword evidence="4" id="KW-1133">Transmembrane helix</keyword>
<sequence>MSTKNFTLLSKLLIALIPIILLAFVILSFIMYKQVDSIQNNIYNKEELSLKSDIKKDLNTKLEALKNIVISISNNSLVVNSMYDEDRETIFNEIYKLREALTANKSFKNPLIQVVDLMSTSYVKSWDKRAYGADVGVRNSIKAVQKKMTPFVGSEITRGGLMMVATAPLMYVVEDEEAEYTGSVDFILRFNALIYKKSDPQDSRDLLILVDKKHLETAHYIKDPITIGSYYVDHGDDKVDETFLKAASAIDFKALKTKGHLTDKQYFYTYEKIKNNDGQEIGMFLLAKPLDEVKATAKEASQALISLIIIFFIASIIILFVLVFITKVLILSPLDELSGIAKEISSGRGDLTKRLVEKSNDEIGKTSNYFNSFIEKVQDMVSKVMLSGQKTYEDVEGVTKNLIEINERMSQERGFLHKATGLGVDVQNILKESLDDAIKTSNKVNLAVENLSAAHDDIIKLVASVNNVSEKENEIAQSLAQLSKDAQNVKSVLNIIVEIADQTNLLALNAAIEAARAGEHGRGFAVVADEVRKLAERTQSSLSEINATINVIVQSIVDSSTQIDINAKSVVQLVEHTTNVQDKILESSEYIQEAAVMARNSEAVSKNLAQNTRNIIKNINDVDELSTQNKGSLEQIELKVKTVQGSAHDLNEQLGLFKV</sequence>
<dbReference type="STRING" id="1172190.M947_02070"/>
<evidence type="ECO:0000256" key="1">
    <source>
        <dbReference type="ARBA" id="ARBA00023224"/>
    </source>
</evidence>
<dbReference type="GO" id="GO:0016020">
    <property type="term" value="C:membrane"/>
    <property type="evidence" value="ECO:0007669"/>
    <property type="project" value="InterPro"/>
</dbReference>
<dbReference type="Pfam" id="PF00672">
    <property type="entry name" value="HAMP"/>
    <property type="match status" value="1"/>
</dbReference>
<dbReference type="PROSITE" id="PS50111">
    <property type="entry name" value="CHEMOTAXIS_TRANSDUC_2"/>
    <property type="match status" value="1"/>
</dbReference>
<dbReference type="PRINTS" id="PR00260">
    <property type="entry name" value="CHEMTRNSDUCR"/>
</dbReference>
<dbReference type="Gene3D" id="1.10.287.950">
    <property type="entry name" value="Methyl-accepting chemotaxis protein"/>
    <property type="match status" value="1"/>
</dbReference>
<dbReference type="GO" id="GO:0007165">
    <property type="term" value="P:signal transduction"/>
    <property type="evidence" value="ECO:0007669"/>
    <property type="project" value="UniProtKB-KW"/>
</dbReference>
<evidence type="ECO:0000259" key="5">
    <source>
        <dbReference type="PROSITE" id="PS50111"/>
    </source>
</evidence>
<dbReference type="RefSeq" id="WP_021286695.1">
    <property type="nucleotide sequence ID" value="NZ_AUPZ01000002.1"/>
</dbReference>